<dbReference type="EMBL" id="FNED01000009">
    <property type="protein sequence ID" value="SDI91009.1"/>
    <property type="molecule type" value="Genomic_DNA"/>
</dbReference>
<name>A0A0D1YF54_ANEMI</name>
<dbReference type="InterPro" id="IPR011542">
    <property type="entry name" value="SUF_FeS_clus_asmbl_SufD"/>
</dbReference>
<dbReference type="Proteomes" id="UP000182836">
    <property type="component" value="Unassembled WGS sequence"/>
</dbReference>
<reference evidence="5 7" key="2">
    <citation type="submission" date="2016-10" db="EMBL/GenBank/DDBJ databases">
        <authorList>
            <person name="de Groot N.N."/>
        </authorList>
    </citation>
    <scope>NUCLEOTIDE SEQUENCE [LARGE SCALE GENOMIC DNA]</scope>
    <source>
        <strain evidence="5 7">DSM 2895</strain>
    </source>
</reference>
<keyword evidence="6" id="KW-1185">Reference proteome</keyword>
<dbReference type="InterPro" id="IPR037284">
    <property type="entry name" value="SUF_FeS_clus_asmbl_SufBD_sf"/>
</dbReference>
<dbReference type="RefSeq" id="WP_043065083.1">
    <property type="nucleotide sequence ID" value="NZ_BJOA01000067.1"/>
</dbReference>
<evidence type="ECO:0000313" key="4">
    <source>
        <dbReference type="EMBL" id="KON94838.1"/>
    </source>
</evidence>
<dbReference type="PANTHER" id="PTHR30508">
    <property type="entry name" value="FES CLUSTER ASSEMBLY PROTEIN SUF"/>
    <property type="match status" value="1"/>
</dbReference>
<dbReference type="AlphaFoldDB" id="A0A0D1YF54"/>
<dbReference type="STRING" id="47500.AF333_04415"/>
<dbReference type="SUPFAM" id="SSF101960">
    <property type="entry name" value="Stabilizer of iron transporter SufD"/>
    <property type="match status" value="1"/>
</dbReference>
<dbReference type="EMBL" id="LGUG01000004">
    <property type="protein sequence ID" value="KON94838.1"/>
    <property type="molecule type" value="Genomic_DNA"/>
</dbReference>
<proteinExistence type="inferred from homology"/>
<dbReference type="PANTHER" id="PTHR30508:SF1">
    <property type="entry name" value="UPF0051 PROTEIN ABCI8, CHLOROPLASTIC-RELATED"/>
    <property type="match status" value="1"/>
</dbReference>
<dbReference type="Proteomes" id="UP000037269">
    <property type="component" value="Unassembled WGS sequence"/>
</dbReference>
<evidence type="ECO:0000259" key="3">
    <source>
        <dbReference type="Pfam" id="PF19295"/>
    </source>
</evidence>
<accession>A0A0D1YF54</accession>
<dbReference type="OrthoDB" id="9803529at2"/>
<evidence type="ECO:0000313" key="6">
    <source>
        <dbReference type="Proteomes" id="UP000037269"/>
    </source>
</evidence>
<dbReference type="Pfam" id="PF01458">
    <property type="entry name" value="SUFBD_core"/>
    <property type="match status" value="1"/>
</dbReference>
<dbReference type="GO" id="GO:0016226">
    <property type="term" value="P:iron-sulfur cluster assembly"/>
    <property type="evidence" value="ECO:0007669"/>
    <property type="project" value="InterPro"/>
</dbReference>
<reference evidence="4 6" key="1">
    <citation type="submission" date="2015-07" db="EMBL/GenBank/DDBJ databases">
        <title>Fjat-14205 dsm 2895.</title>
        <authorList>
            <person name="Liu B."/>
            <person name="Wang J."/>
            <person name="Zhu Y."/>
            <person name="Liu G."/>
            <person name="Chen Q."/>
            <person name="Chen Z."/>
            <person name="Lan J."/>
            <person name="Che J."/>
            <person name="Ge C."/>
            <person name="Shi H."/>
            <person name="Pan Z."/>
            <person name="Liu X."/>
        </authorList>
    </citation>
    <scope>NUCLEOTIDE SEQUENCE [LARGE SCALE GENOMIC DNA]</scope>
    <source>
        <strain evidence="4 6">DSM 2895</strain>
    </source>
</reference>
<evidence type="ECO:0000259" key="2">
    <source>
        <dbReference type="Pfam" id="PF01458"/>
    </source>
</evidence>
<dbReference type="NCBIfam" id="TIGR01981">
    <property type="entry name" value="sufD"/>
    <property type="match status" value="1"/>
</dbReference>
<dbReference type="InterPro" id="IPR045595">
    <property type="entry name" value="SufBD_N"/>
</dbReference>
<evidence type="ECO:0000313" key="7">
    <source>
        <dbReference type="Proteomes" id="UP000182836"/>
    </source>
</evidence>
<gene>
    <name evidence="4" type="ORF">AF333_04415</name>
    <name evidence="5" type="ORF">SAMN04487909_10959</name>
</gene>
<sequence>MSVEANVRFDQEAVTRFSQGEPEWLTQLRQEGFAGYQQLPLPKLEKTKIDKWNIDEFTPYKEEAALSSLEELPQEIKDLLDADNDNVIVQKHSGIVYARISDSLKAQGVLFMPLSQAIREHSDLVKKHLFQCGIEKHKITALHQALWSGGFFIYVPKNVEVKEPLQTVIWGMDEEVALLPHTLIVADVNSKVTVVENVVGAKYARPVVVNGMVEVFAQSGAKVRYASTRSLSEKVTDYTYRRGITENDARIEWLLGDMNLGNTVANTTTILSGNGSSSDFKSVAIANGSQKENFVARVVHLGTHTESNILSRGVMLDEATAIFNGITEMKKGAEKANGEQAENILMIGDRARGDANPILLIDEDDVMAGHAASVGPVSPLQVYYMMSRGIERKEAERLIINGFVAPVVDSLPIEGMKKRLSMMIEGKLS</sequence>
<dbReference type="PATRIC" id="fig|47500.8.peg.5518"/>
<feature type="domain" description="SUF system FeS cluster assembly SufBD core" evidence="2">
    <location>
        <begin position="174"/>
        <end position="403"/>
    </location>
</feature>
<dbReference type="Pfam" id="PF19295">
    <property type="entry name" value="SufBD_N"/>
    <property type="match status" value="1"/>
</dbReference>
<dbReference type="InterPro" id="IPR000825">
    <property type="entry name" value="SUF_FeS_clus_asmbl_SufBD_core"/>
</dbReference>
<feature type="domain" description="SUF system FeS cluster assembly SufBD N-terminal" evidence="3">
    <location>
        <begin position="17"/>
        <end position="166"/>
    </location>
</feature>
<dbReference type="GeneID" id="42304451"/>
<evidence type="ECO:0000313" key="5">
    <source>
        <dbReference type="EMBL" id="SDI91009.1"/>
    </source>
</evidence>
<protein>
    <submittedName>
        <fullName evidence="4">Fe-S cluster assembly protein SufD</fullName>
    </submittedName>
</protein>
<dbReference type="InterPro" id="IPR055346">
    <property type="entry name" value="Fe-S_cluster_assembly_SufBD"/>
</dbReference>
<evidence type="ECO:0000256" key="1">
    <source>
        <dbReference type="ARBA" id="ARBA00043967"/>
    </source>
</evidence>
<organism evidence="4 6">
    <name type="scientific">Aneurinibacillus migulanus</name>
    <name type="common">Bacillus migulanus</name>
    <dbReference type="NCBI Taxonomy" id="47500"/>
    <lineage>
        <taxon>Bacteria</taxon>
        <taxon>Bacillati</taxon>
        <taxon>Bacillota</taxon>
        <taxon>Bacilli</taxon>
        <taxon>Bacillales</taxon>
        <taxon>Paenibacillaceae</taxon>
        <taxon>Aneurinibacillus group</taxon>
        <taxon>Aneurinibacillus</taxon>
    </lineage>
</organism>
<comment type="similarity">
    <text evidence="1">Belongs to the iron-sulfur cluster assembly SufBD family.</text>
</comment>